<dbReference type="EMBL" id="CP047415">
    <property type="protein sequence ID" value="QLL73878.1"/>
    <property type="molecule type" value="Genomic_DNA"/>
</dbReference>
<reference evidence="1 2" key="1">
    <citation type="submission" date="2020-01" db="EMBL/GenBank/DDBJ databases">
        <title>Complete and circular genome sequences of six lactobacillus isolates from horses.</title>
        <authorList>
            <person name="Hassan H.M."/>
        </authorList>
    </citation>
    <scope>NUCLEOTIDE SEQUENCE [LARGE SCALE GENOMIC DNA]</scope>
    <source>
        <strain evidence="1 2">1D</strain>
    </source>
</reference>
<accession>A0A7H9E8A7</accession>
<proteinExistence type="predicted"/>
<dbReference type="AlphaFoldDB" id="A0A7H9E8A7"/>
<sequence length="100" mass="11053">MKEVNVEKGKIVLKNLNNLLHIECINYKVPKAENATIPITAPNVPEYSFVCWIGATSQGFVKGCYIDTPDRPTASIWFTQSTVNMVGEGNVSAYALYVRA</sequence>
<name>A0A7H9E8A7_9LACO</name>
<dbReference type="Proteomes" id="UP000510660">
    <property type="component" value="Chromosome"/>
</dbReference>
<evidence type="ECO:0000313" key="2">
    <source>
        <dbReference type="Proteomes" id="UP000510660"/>
    </source>
</evidence>
<evidence type="ECO:0000313" key="1">
    <source>
        <dbReference type="EMBL" id="QLL73878.1"/>
    </source>
</evidence>
<protein>
    <submittedName>
        <fullName evidence="1">Uncharacterized protein</fullName>
    </submittedName>
</protein>
<dbReference type="RefSeq" id="WP_180862107.1">
    <property type="nucleotide sequence ID" value="NZ_CP047415.1"/>
</dbReference>
<gene>
    <name evidence="1" type="ORF">GTO85_05615</name>
</gene>
<organism evidence="1 2">
    <name type="scientific">Lactobacillus crispatus</name>
    <dbReference type="NCBI Taxonomy" id="47770"/>
    <lineage>
        <taxon>Bacteria</taxon>
        <taxon>Bacillati</taxon>
        <taxon>Bacillota</taxon>
        <taxon>Bacilli</taxon>
        <taxon>Lactobacillales</taxon>
        <taxon>Lactobacillaceae</taxon>
        <taxon>Lactobacillus</taxon>
    </lineage>
</organism>